<dbReference type="Proteomes" id="UP000835052">
    <property type="component" value="Unassembled WGS sequence"/>
</dbReference>
<keyword evidence="3" id="KW-1185">Reference proteome</keyword>
<evidence type="ECO:0000313" key="3">
    <source>
        <dbReference type="Proteomes" id="UP000835052"/>
    </source>
</evidence>
<keyword evidence="1" id="KW-0472">Membrane</keyword>
<name>A0A8S1H448_9PELO</name>
<protein>
    <submittedName>
        <fullName evidence="2">Uncharacterized protein</fullName>
    </submittedName>
</protein>
<dbReference type="AlphaFoldDB" id="A0A8S1H448"/>
<evidence type="ECO:0000313" key="2">
    <source>
        <dbReference type="EMBL" id="CAD6190449.1"/>
    </source>
</evidence>
<reference evidence="2" key="1">
    <citation type="submission" date="2020-10" db="EMBL/GenBank/DDBJ databases">
        <authorList>
            <person name="Kikuchi T."/>
        </authorList>
    </citation>
    <scope>NUCLEOTIDE SEQUENCE</scope>
    <source>
        <strain evidence="2">NKZ352</strain>
    </source>
</reference>
<dbReference type="EMBL" id="CAJGYM010000015">
    <property type="protein sequence ID" value="CAD6190449.1"/>
    <property type="molecule type" value="Genomic_DNA"/>
</dbReference>
<gene>
    <name evidence="2" type="ORF">CAUJ_LOCUS6368</name>
</gene>
<organism evidence="2 3">
    <name type="scientific">Caenorhabditis auriculariae</name>
    <dbReference type="NCBI Taxonomy" id="2777116"/>
    <lineage>
        <taxon>Eukaryota</taxon>
        <taxon>Metazoa</taxon>
        <taxon>Ecdysozoa</taxon>
        <taxon>Nematoda</taxon>
        <taxon>Chromadorea</taxon>
        <taxon>Rhabditida</taxon>
        <taxon>Rhabditina</taxon>
        <taxon>Rhabditomorpha</taxon>
        <taxon>Rhabditoidea</taxon>
        <taxon>Rhabditidae</taxon>
        <taxon>Peloderinae</taxon>
        <taxon>Caenorhabditis</taxon>
    </lineage>
</organism>
<comment type="caution">
    <text evidence="2">The sequence shown here is derived from an EMBL/GenBank/DDBJ whole genome shotgun (WGS) entry which is preliminary data.</text>
</comment>
<dbReference type="Pfam" id="PF10318">
    <property type="entry name" value="7TM_GPCR_Srh"/>
    <property type="match status" value="1"/>
</dbReference>
<evidence type="ECO:0000256" key="1">
    <source>
        <dbReference type="SAM" id="Phobius"/>
    </source>
</evidence>
<proteinExistence type="predicted"/>
<accession>A0A8S1H448</accession>
<feature type="transmembrane region" description="Helical" evidence="1">
    <location>
        <begin position="31"/>
        <end position="53"/>
    </location>
</feature>
<feature type="transmembrane region" description="Helical" evidence="1">
    <location>
        <begin position="178"/>
        <end position="199"/>
    </location>
</feature>
<sequence length="230" mass="25634">MMSTVHLFLYRLLAVLPPGHFLVPKTKFGSMVVPASIYILGVGPVMILALFTLDTDQKASKLKAIERYAPCIPPSLMEDFVYLLDTNDPGIQAWIFAHCVITTFISVSSIGLTFACYYLLSQYTSHLSAQTVKIQRAFIVSLSLQRYAPCIPPLLMDDLVYILDTDIPGVNTWISAHYVIATLISVSSAGLTFACYYLLSQYTSHLSAQTVKIQRAFIVSLSLQVENFYR</sequence>
<keyword evidence="1" id="KW-1133">Transmembrane helix</keyword>
<feature type="transmembrane region" description="Helical" evidence="1">
    <location>
        <begin position="93"/>
        <end position="120"/>
    </location>
</feature>
<dbReference type="InterPro" id="IPR019422">
    <property type="entry name" value="7TM_GPCR_serpentine_rcpt_Srh"/>
</dbReference>
<dbReference type="PANTHER" id="PTHR46891">
    <property type="entry name" value="SERPENTINE RECEPTOR, CLASS H-RELATED"/>
    <property type="match status" value="1"/>
</dbReference>
<keyword evidence="1" id="KW-0812">Transmembrane</keyword>